<reference key="2">
    <citation type="submission" date="2011-05" db="EMBL/GenBank/DDBJ databases">
        <title>The Genome Sequence of Magnaporthe oryzae 70-15.</title>
        <authorList>
            <consortium name="The Broad Institute Genome Sequencing Platform"/>
            <person name="Ma L.-J."/>
            <person name="Dead R."/>
            <person name="Young S.K."/>
            <person name="Zeng Q."/>
            <person name="Gargeya S."/>
            <person name="Fitzgerald M."/>
            <person name="Haas B."/>
            <person name="Abouelleil A."/>
            <person name="Alvarado L."/>
            <person name="Arachchi H.M."/>
            <person name="Berlin A."/>
            <person name="Brown A."/>
            <person name="Chapman S.B."/>
            <person name="Chen Z."/>
            <person name="Dunbar C."/>
            <person name="Freedman E."/>
            <person name="Gearin G."/>
            <person name="Gellesch M."/>
            <person name="Goldberg J."/>
            <person name="Griggs A."/>
            <person name="Gujja S."/>
            <person name="Heiman D."/>
            <person name="Howarth C."/>
            <person name="Larson L."/>
            <person name="Lui A."/>
            <person name="MacDonald P.J.P."/>
            <person name="Mehta T."/>
            <person name="Montmayeur A."/>
            <person name="Murphy C."/>
            <person name="Neiman D."/>
            <person name="Pearson M."/>
            <person name="Priest M."/>
            <person name="Roberts A."/>
            <person name="Saif S."/>
            <person name="Shea T."/>
            <person name="Shenoy N."/>
            <person name="Sisk P."/>
            <person name="Stolte C."/>
            <person name="Sykes S."/>
            <person name="Yandava C."/>
            <person name="Wortman J."/>
            <person name="Nusbaum C."/>
            <person name="Birren B."/>
        </authorList>
    </citation>
    <scope>NUCLEOTIDE SEQUENCE</scope>
    <source>
        <strain>70-15</strain>
    </source>
</reference>
<dbReference type="InterPro" id="IPR002182">
    <property type="entry name" value="NB-ARC"/>
</dbReference>
<feature type="domain" description="DUF7779" evidence="3">
    <location>
        <begin position="499"/>
        <end position="588"/>
    </location>
</feature>
<dbReference type="Gene3D" id="1.25.40.10">
    <property type="entry name" value="Tetratricopeptide repeat domain"/>
    <property type="match status" value="1"/>
</dbReference>
<dbReference type="InParanoid" id="G4MMF6"/>
<proteinExistence type="predicted"/>
<dbReference type="RefSeq" id="XP_003708754.1">
    <property type="nucleotide sequence ID" value="XM_003708706.1"/>
</dbReference>
<accession>G4MMF6</accession>
<sequence>MVNIEKTADMAAAEPQADSSPIWKTALERYFAETRKGGIKDAAIENHLWTVQTPEDLLNGIEAIVPPNTEPSISWARALKELKPVLLGLSDFAAIIAWAFGMDGKVAVLLWGSIRLILMNAQPVLAELVEMLGELQRTLPRIQKYEKELPMTDALEKALLDMYSEIIVFCAYAVTTFRNNPNIGRSPAWLSFNQRFAQTKTNLEKFSRRIDEVVDMIRLSRESRTAETVAIIQNTKSKDPSVRLPCHSIPHGLNLRFFGRESQMGILKETLGPEKNRQEMRAISIHGIGGVGKTQLALQYANTSLGIYDLIAWVPAESQIKLVQALSAFTTKLGLAEEHDQMDNSQVVQRLKDWLNTCGKNFLLVFDNVDDVDILEQIWPASSHASVIITTRSPSVASRRSKKILRLECFALEPATEMIYALSGKRPSQECDVTAAVELCELLGGLPLAMEQVAAFIRDRDFLFSEVLPKLKKSAEKVFARTRAIDAYEHTVSTVWNLSLEQLSEQAKILHNVLAFFDPDHVSEHLINQTKVRLNDPAWEFLLDDFEFGDAVIELTRKSLVTRVSASKALCMHRLVQQTVFTRLSPDQRLFYMGRVIEMLSSDFPNIWNCRGPYQGHGYKDWETCGIVLPHISQLMKLTKDHGLRPENPGIWAELVFRAGTYLWEKEQPYLAQAFIEFGIHIHNDDSSSTMAQAHRILGHILLDIAQPHAALKAYTKALSIRLRTEEANSPQIADVYDSIACSYTEIGDMPNAFDFIERATAIHLAHDPQHMARTDAIRAMACLRDCRPSEALQALQKCWKLQSLSQQEIEQSRYPKHSGDVMLLARILWALEERSTGRELASRAVSIRRGIFGENGGPRVADSLFHLALMLSEDGEHVLSAKLLREITQMDVGMKEIKPHQARAFWFLAKEEGKIGTRQDLCEDLKRQAKTAYQALKHGQTFDDSDQAYMNLVSWMLW</sequence>
<dbReference type="KEGG" id="mgr:MGG_02009"/>
<dbReference type="GO" id="GO:0043531">
    <property type="term" value="F:ADP binding"/>
    <property type="evidence" value="ECO:0007669"/>
    <property type="project" value="InterPro"/>
</dbReference>
<dbReference type="GeneID" id="2681635"/>
<dbReference type="InterPro" id="IPR011990">
    <property type="entry name" value="TPR-like_helical_dom_sf"/>
</dbReference>
<dbReference type="Pfam" id="PF25000">
    <property type="entry name" value="DUF7779"/>
    <property type="match status" value="1"/>
</dbReference>
<dbReference type="Proteomes" id="UP000009058">
    <property type="component" value="Chromosome 1"/>
</dbReference>
<protein>
    <submittedName>
        <fullName evidence="4">Uncharacterized protein</fullName>
    </submittedName>
</protein>
<name>G4MMF6_PYRO7</name>
<reference evidence="4 5" key="1">
    <citation type="journal article" date="2005" name="Nature">
        <title>The genome sequence of the rice blast fungus Magnaporthe grisea.</title>
        <authorList>
            <person name="Dean R.A."/>
            <person name="Talbot N.J."/>
            <person name="Ebbole D.J."/>
            <person name="Farman M.L."/>
            <person name="Mitchell T.K."/>
            <person name="Orbach M.J."/>
            <person name="Thon M."/>
            <person name="Kulkarni R."/>
            <person name="Xu J.R."/>
            <person name="Pan H."/>
            <person name="Read N.D."/>
            <person name="Lee Y.H."/>
            <person name="Carbone I."/>
            <person name="Brown D."/>
            <person name="Oh Y.Y."/>
            <person name="Donofrio N."/>
            <person name="Jeong J.S."/>
            <person name="Soanes D.M."/>
            <person name="Djonovic S."/>
            <person name="Kolomiets E."/>
            <person name="Rehmeyer C."/>
            <person name="Li W."/>
            <person name="Harding M."/>
            <person name="Kim S."/>
            <person name="Lebrun M.H."/>
            <person name="Bohnert H."/>
            <person name="Coughlan S."/>
            <person name="Butler J."/>
            <person name="Calvo S."/>
            <person name="Ma L.J."/>
            <person name="Nicol R."/>
            <person name="Purcell S."/>
            <person name="Nusbaum C."/>
            <person name="Galagan J.E."/>
            <person name="Birren B.W."/>
        </authorList>
    </citation>
    <scope>NUCLEOTIDE SEQUENCE [LARGE SCALE GENOMIC DNA]</scope>
    <source>
        <strain evidence="5">70-15 / ATCC MYA-4617 / FGSC 8958</strain>
    </source>
</reference>
<dbReference type="Gene3D" id="3.40.50.300">
    <property type="entry name" value="P-loop containing nucleotide triphosphate hydrolases"/>
    <property type="match status" value="1"/>
</dbReference>
<organism evidence="4 5">
    <name type="scientific">Pyricularia oryzae (strain 70-15 / ATCC MYA-4617 / FGSC 8958)</name>
    <name type="common">Rice blast fungus</name>
    <name type="synonym">Magnaporthe oryzae</name>
    <dbReference type="NCBI Taxonomy" id="242507"/>
    <lineage>
        <taxon>Eukaryota</taxon>
        <taxon>Fungi</taxon>
        <taxon>Dikarya</taxon>
        <taxon>Ascomycota</taxon>
        <taxon>Pezizomycotina</taxon>
        <taxon>Sordariomycetes</taxon>
        <taxon>Sordariomycetidae</taxon>
        <taxon>Magnaporthales</taxon>
        <taxon>Pyriculariaceae</taxon>
        <taxon>Pyricularia</taxon>
    </lineage>
</organism>
<dbReference type="OrthoDB" id="6161812at2759"/>
<dbReference type="Pfam" id="PF13424">
    <property type="entry name" value="TPR_12"/>
    <property type="match status" value="1"/>
</dbReference>
<dbReference type="PRINTS" id="PR00364">
    <property type="entry name" value="DISEASERSIST"/>
</dbReference>
<dbReference type="EMBL" id="CM001231">
    <property type="protein sequence ID" value="EHA56142.1"/>
    <property type="molecule type" value="Genomic_DNA"/>
</dbReference>
<keyword evidence="5" id="KW-1185">Reference proteome</keyword>
<dbReference type="VEuPathDB" id="FungiDB:MGG_02009"/>
<dbReference type="eggNOG" id="KOG4658">
    <property type="taxonomic scope" value="Eukaryota"/>
</dbReference>
<dbReference type="InterPro" id="IPR056681">
    <property type="entry name" value="DUF7779"/>
</dbReference>
<dbReference type="HOGENOM" id="CLU_000288_125_7_1"/>
<dbReference type="SUPFAM" id="SSF48452">
    <property type="entry name" value="TPR-like"/>
    <property type="match status" value="2"/>
</dbReference>
<evidence type="ECO:0000259" key="1">
    <source>
        <dbReference type="Pfam" id="PF00931"/>
    </source>
</evidence>
<dbReference type="Pfam" id="PF00931">
    <property type="entry name" value="NB-ARC"/>
    <property type="match status" value="1"/>
</dbReference>
<dbReference type="OMA" id="AGTYLWE"/>
<dbReference type="InterPro" id="IPR056125">
    <property type="entry name" value="DUF7708"/>
</dbReference>
<evidence type="ECO:0000313" key="5">
    <source>
        <dbReference type="Proteomes" id="UP000009058"/>
    </source>
</evidence>
<evidence type="ECO:0000259" key="3">
    <source>
        <dbReference type="Pfam" id="PF25000"/>
    </source>
</evidence>
<feature type="domain" description="DUF7708" evidence="2">
    <location>
        <begin position="108"/>
        <end position="213"/>
    </location>
</feature>
<dbReference type="PANTHER" id="PTHR35205:SF1">
    <property type="entry name" value="ZU5 DOMAIN-CONTAINING PROTEIN"/>
    <property type="match status" value="1"/>
</dbReference>
<dbReference type="Pfam" id="PF24809">
    <property type="entry name" value="DUF7708"/>
    <property type="match status" value="1"/>
</dbReference>
<dbReference type="SUPFAM" id="SSF52540">
    <property type="entry name" value="P-loop containing nucleoside triphosphate hydrolases"/>
    <property type="match status" value="1"/>
</dbReference>
<feature type="domain" description="NB-ARC" evidence="1">
    <location>
        <begin position="262"/>
        <end position="420"/>
    </location>
</feature>
<evidence type="ECO:0000259" key="2">
    <source>
        <dbReference type="Pfam" id="PF24809"/>
    </source>
</evidence>
<dbReference type="InterPro" id="IPR027417">
    <property type="entry name" value="P-loop_NTPase"/>
</dbReference>
<dbReference type="PANTHER" id="PTHR35205">
    <property type="entry name" value="NB-ARC AND TPR DOMAIN PROTEIN"/>
    <property type="match status" value="1"/>
</dbReference>
<dbReference type="STRING" id="242507.G4MMF6"/>
<evidence type="ECO:0000313" key="4">
    <source>
        <dbReference type="EMBL" id="EHA56142.1"/>
    </source>
</evidence>
<dbReference type="AlphaFoldDB" id="G4MMF6"/>
<gene>
    <name evidence="4" type="ORF">MGG_02009</name>
</gene>